<accession>A0A174BHU4</accession>
<dbReference type="Proteomes" id="UP000095558">
    <property type="component" value="Unassembled WGS sequence"/>
</dbReference>
<dbReference type="Pfam" id="PF03682">
    <property type="entry name" value="UPF0158"/>
    <property type="match status" value="1"/>
</dbReference>
<evidence type="ECO:0000313" key="1">
    <source>
        <dbReference type="EMBL" id="CUN99186.1"/>
    </source>
</evidence>
<name>A0A174BHU4_9CLOT</name>
<gene>
    <name evidence="1" type="ORF">ERS852470_01187</name>
</gene>
<evidence type="ECO:0000313" key="2">
    <source>
        <dbReference type="Proteomes" id="UP000095558"/>
    </source>
</evidence>
<dbReference type="InterPro" id="IPR005361">
    <property type="entry name" value="UPF0158"/>
</dbReference>
<reference evidence="1 2" key="1">
    <citation type="submission" date="2015-09" db="EMBL/GenBank/DDBJ databases">
        <authorList>
            <consortium name="Pathogen Informatics"/>
        </authorList>
    </citation>
    <scope>NUCLEOTIDE SEQUENCE [LARGE SCALE GENOMIC DNA]</scope>
    <source>
        <strain evidence="1 2">2789STDY5834855</strain>
    </source>
</reference>
<proteinExistence type="predicted"/>
<protein>
    <submittedName>
        <fullName evidence="1">Uncharacterized protein family (UPF0158)</fullName>
    </submittedName>
</protein>
<dbReference type="OrthoDB" id="48384at2"/>
<organism evidence="1 2">
    <name type="scientific">Clostridium disporicum</name>
    <dbReference type="NCBI Taxonomy" id="84024"/>
    <lineage>
        <taxon>Bacteria</taxon>
        <taxon>Bacillati</taxon>
        <taxon>Bacillota</taxon>
        <taxon>Clostridia</taxon>
        <taxon>Eubacteriales</taxon>
        <taxon>Clostridiaceae</taxon>
        <taxon>Clostridium</taxon>
    </lineage>
</organism>
<sequence length="150" mass="17978">MKADLNDVIECIEFEGELLTHYYNKNTGVIMYIEDSSTATYKADDIHKIEEFEEWEKELILSLHDFKMNPNDYIQLPSHNDINEHGMMIDFCNTIEDIPVKEKLLSNKDSFRGLRQEIENQDLINDWYDYREEAERNIAIKWCEENNIEY</sequence>
<dbReference type="AlphaFoldDB" id="A0A174BHU4"/>
<dbReference type="EMBL" id="CYZV01000010">
    <property type="protein sequence ID" value="CUN99186.1"/>
    <property type="molecule type" value="Genomic_DNA"/>
</dbReference>